<dbReference type="PATRIC" id="fig|981333.9.peg.132"/>
<reference evidence="1 2" key="1">
    <citation type="submission" date="2013-02" db="EMBL/GenBank/DDBJ databases">
        <title>The Genome Sequence of Acinetobacter parvus CIP 108168.</title>
        <authorList>
            <consortium name="The Broad Institute Genome Sequencing Platform"/>
            <consortium name="The Broad Institute Genome Sequencing Center for Infectious Disease"/>
            <person name="Cerqueira G."/>
            <person name="Feldgarden M."/>
            <person name="Courvalin P."/>
            <person name="Perichon B."/>
            <person name="Grillot-Courvalin C."/>
            <person name="Clermont D."/>
            <person name="Rocha E."/>
            <person name="Yoon E.-J."/>
            <person name="Nemec A."/>
            <person name="Walker B."/>
            <person name="Young S.K."/>
            <person name="Zeng Q."/>
            <person name="Gargeya S."/>
            <person name="Fitzgerald M."/>
            <person name="Haas B."/>
            <person name="Abouelleil A."/>
            <person name="Alvarado L."/>
            <person name="Arachchi H.M."/>
            <person name="Berlin A.M."/>
            <person name="Chapman S.B."/>
            <person name="Dewar J."/>
            <person name="Goldberg J."/>
            <person name="Griggs A."/>
            <person name="Gujja S."/>
            <person name="Hansen M."/>
            <person name="Howarth C."/>
            <person name="Imamovic A."/>
            <person name="Larimer J."/>
            <person name="McCowan C."/>
            <person name="Murphy C."/>
            <person name="Neiman D."/>
            <person name="Pearson M."/>
            <person name="Priest M."/>
            <person name="Roberts A."/>
            <person name="Saif S."/>
            <person name="Shea T."/>
            <person name="Sisk P."/>
            <person name="Sykes S."/>
            <person name="Wortman J."/>
            <person name="Nusbaum C."/>
            <person name="Birren B."/>
        </authorList>
    </citation>
    <scope>NUCLEOTIDE SEQUENCE [LARGE SCALE GENOMIC DNA]</scope>
    <source>
        <strain evidence="1 2">CIP 108168</strain>
    </source>
</reference>
<dbReference type="HOGENOM" id="CLU_2676598_0_0_6"/>
<keyword evidence="2" id="KW-1185">Reference proteome</keyword>
<evidence type="ECO:0000313" key="2">
    <source>
        <dbReference type="Proteomes" id="UP000023776"/>
    </source>
</evidence>
<accession>N8RU44</accession>
<dbReference type="AlphaFoldDB" id="N8RU44"/>
<dbReference type="EMBL" id="APOM01000004">
    <property type="protein sequence ID" value="ENU37637.1"/>
    <property type="molecule type" value="Genomic_DNA"/>
</dbReference>
<sequence length="75" mass="8274">MLRTGIGGRFIQYFAIDTIEGSRLTQAKLSSCTRAKQCFADPRSSLIYREVCSDSGSVNQQNQKRSLNPLSTGKS</sequence>
<evidence type="ECO:0000313" key="1">
    <source>
        <dbReference type="EMBL" id="ENU37637.1"/>
    </source>
</evidence>
<name>N8RU44_9GAMM</name>
<comment type="caution">
    <text evidence="1">The sequence shown here is derived from an EMBL/GenBank/DDBJ whole genome shotgun (WGS) entry which is preliminary data.</text>
</comment>
<organism evidence="1 2">
    <name type="scientific">Acinetobacter parvus DSM 16617 = CIP 108168</name>
    <dbReference type="NCBI Taxonomy" id="981333"/>
    <lineage>
        <taxon>Bacteria</taxon>
        <taxon>Pseudomonadati</taxon>
        <taxon>Pseudomonadota</taxon>
        <taxon>Gammaproteobacteria</taxon>
        <taxon>Moraxellales</taxon>
        <taxon>Moraxellaceae</taxon>
        <taxon>Acinetobacter</taxon>
    </lineage>
</organism>
<protein>
    <submittedName>
        <fullName evidence="1">Uncharacterized protein</fullName>
    </submittedName>
</protein>
<proteinExistence type="predicted"/>
<feature type="non-terminal residue" evidence="1">
    <location>
        <position position="75"/>
    </location>
</feature>
<dbReference type="Proteomes" id="UP000023776">
    <property type="component" value="Unassembled WGS sequence"/>
</dbReference>
<gene>
    <name evidence="1" type="ORF">F988_00139</name>
</gene>